<evidence type="ECO:0000313" key="6">
    <source>
        <dbReference type="EMBL" id="KAL3066019.1"/>
    </source>
</evidence>
<sequence length="78" mass="8819">MSWTIPIAVALSCYGGLNASIIAASRLFFVGSREGHLPDALSMIHIERFTPIPALIFNVRKQIHYYWIQAEEQQETSI</sequence>
<keyword evidence="7" id="KW-1185">Reference proteome</keyword>
<dbReference type="GO" id="GO:0005886">
    <property type="term" value="C:plasma membrane"/>
    <property type="evidence" value="ECO:0007669"/>
    <property type="project" value="UniProtKB-SubCell"/>
</dbReference>
<evidence type="ECO:0000256" key="1">
    <source>
        <dbReference type="ARBA" id="ARBA00004651"/>
    </source>
</evidence>
<name>A0ABD2HHQ9_PAGBO</name>
<dbReference type="Gene3D" id="1.20.1740.10">
    <property type="entry name" value="Amino acid/polyamine transporter I"/>
    <property type="match status" value="1"/>
</dbReference>
<dbReference type="PANTHER" id="PTHR11785:SF398">
    <property type="entry name" value="Y+L AMINO ACID TRANSPORTER 2"/>
    <property type="match status" value="1"/>
</dbReference>
<keyword evidence="5" id="KW-0029">Amino-acid transport</keyword>
<organism evidence="6 7">
    <name type="scientific">Pagothenia borchgrevinki</name>
    <name type="common">Bald rockcod</name>
    <name type="synonym">Trematomus borchgrevinki</name>
    <dbReference type="NCBI Taxonomy" id="8213"/>
    <lineage>
        <taxon>Eukaryota</taxon>
        <taxon>Metazoa</taxon>
        <taxon>Chordata</taxon>
        <taxon>Craniata</taxon>
        <taxon>Vertebrata</taxon>
        <taxon>Euteleostomi</taxon>
        <taxon>Actinopterygii</taxon>
        <taxon>Neopterygii</taxon>
        <taxon>Teleostei</taxon>
        <taxon>Neoteleostei</taxon>
        <taxon>Acanthomorphata</taxon>
        <taxon>Eupercaria</taxon>
        <taxon>Perciformes</taxon>
        <taxon>Notothenioidei</taxon>
        <taxon>Nototheniidae</taxon>
        <taxon>Pagothenia</taxon>
    </lineage>
</organism>
<reference evidence="6 7" key="1">
    <citation type="journal article" date="2022" name="G3 (Bethesda)">
        <title>Evaluating Illumina-, Nanopore-, and PacBio-based genome assembly strategies with the bald notothen, Trematomus borchgrevinki.</title>
        <authorList>
            <person name="Rayamajhi N."/>
            <person name="Cheng C.C."/>
            <person name="Catchen J.M."/>
        </authorList>
    </citation>
    <scope>NUCLEOTIDE SEQUENCE [LARGE SCALE GENOMIC DNA]</scope>
    <source>
        <strain evidence="6">AGRC-2024</strain>
    </source>
</reference>
<keyword evidence="3" id="KW-0813">Transport</keyword>
<dbReference type="EMBL" id="JBIYXZ010002069">
    <property type="protein sequence ID" value="KAL3066019.1"/>
    <property type="molecule type" value="Genomic_DNA"/>
</dbReference>
<gene>
    <name evidence="6" type="ORF">OYC64_016040</name>
</gene>
<keyword evidence="4" id="KW-1003">Cell membrane</keyword>
<accession>A0ABD2HHQ9</accession>
<dbReference type="InterPro" id="IPR050598">
    <property type="entry name" value="AminoAcid_Transporter"/>
</dbReference>
<proteinExistence type="inferred from homology"/>
<evidence type="ECO:0000313" key="7">
    <source>
        <dbReference type="Proteomes" id="UP001619887"/>
    </source>
</evidence>
<protein>
    <submittedName>
        <fullName evidence="6">Uncharacterized protein</fullName>
    </submittedName>
</protein>
<comment type="similarity">
    <text evidence="2">Belongs to the amino acid-polyamine-organocation (APC) superfamily. L-type amino acid transporter (LAT) (TC 2.A.3.8) family.</text>
</comment>
<comment type="subcellular location">
    <subcellularLocation>
        <location evidence="1">Cell membrane</location>
        <topology evidence="1">Multi-pass membrane protein</topology>
    </subcellularLocation>
</comment>
<evidence type="ECO:0000256" key="2">
    <source>
        <dbReference type="ARBA" id="ARBA00007040"/>
    </source>
</evidence>
<keyword evidence="4" id="KW-0472">Membrane</keyword>
<evidence type="ECO:0000256" key="3">
    <source>
        <dbReference type="ARBA" id="ARBA00022448"/>
    </source>
</evidence>
<evidence type="ECO:0000256" key="5">
    <source>
        <dbReference type="ARBA" id="ARBA00022970"/>
    </source>
</evidence>
<dbReference type="GO" id="GO:0006865">
    <property type="term" value="P:amino acid transport"/>
    <property type="evidence" value="ECO:0007669"/>
    <property type="project" value="UniProtKB-KW"/>
</dbReference>
<comment type="caution">
    <text evidence="6">The sequence shown here is derived from an EMBL/GenBank/DDBJ whole genome shotgun (WGS) entry which is preliminary data.</text>
</comment>
<dbReference type="Proteomes" id="UP001619887">
    <property type="component" value="Unassembled WGS sequence"/>
</dbReference>
<reference evidence="6 7" key="2">
    <citation type="journal article" date="2024" name="G3 (Bethesda)">
        <title>The genome of the cryopelagic Antarctic bald notothen, Trematomus borchgrevinki.</title>
        <authorList>
            <person name="Rayamajhi N."/>
            <person name="Rivera-Colon A.G."/>
            <person name="Minhas B.F."/>
            <person name="Cheng C.C."/>
            <person name="Catchen J.M."/>
        </authorList>
    </citation>
    <scope>NUCLEOTIDE SEQUENCE [LARGE SCALE GENOMIC DNA]</scope>
    <source>
        <strain evidence="6">AGRC-2024</strain>
    </source>
</reference>
<dbReference type="PANTHER" id="PTHR11785">
    <property type="entry name" value="AMINO ACID TRANSPORTER"/>
    <property type="match status" value="1"/>
</dbReference>
<dbReference type="AlphaFoldDB" id="A0ABD2HHQ9"/>
<evidence type="ECO:0000256" key="4">
    <source>
        <dbReference type="ARBA" id="ARBA00022475"/>
    </source>
</evidence>